<dbReference type="InterPro" id="IPR019587">
    <property type="entry name" value="Polyketide_cyclase/dehydratase"/>
</dbReference>
<gene>
    <name evidence="1" type="ORF">GBA65_13355</name>
</gene>
<dbReference type="RefSeq" id="WP_166396997.1">
    <property type="nucleotide sequence ID" value="NZ_CP045121.1"/>
</dbReference>
<dbReference type="Pfam" id="PF10604">
    <property type="entry name" value="Polyketide_cyc2"/>
    <property type="match status" value="1"/>
</dbReference>
<evidence type="ECO:0000313" key="2">
    <source>
        <dbReference type="Proteomes" id="UP000502706"/>
    </source>
</evidence>
<dbReference type="InterPro" id="IPR023393">
    <property type="entry name" value="START-like_dom_sf"/>
</dbReference>
<dbReference type="AlphaFoldDB" id="A0A6G8PYP4"/>
<dbReference type="KEGG" id="rmar:GBA65_13355"/>
<evidence type="ECO:0008006" key="3">
    <source>
        <dbReference type="Google" id="ProtNLM"/>
    </source>
</evidence>
<reference evidence="1 2" key="1">
    <citation type="submission" date="2019-10" db="EMBL/GenBank/DDBJ databases">
        <title>Rubrobacter sp nov SCSIO 52915 isolated from a deep-sea sediment in the South China Sea.</title>
        <authorList>
            <person name="Chen R.W."/>
        </authorList>
    </citation>
    <scope>NUCLEOTIDE SEQUENCE [LARGE SCALE GENOMIC DNA]</scope>
    <source>
        <strain evidence="1 2">SCSIO 52915</strain>
    </source>
</reference>
<dbReference type="Gene3D" id="3.30.530.20">
    <property type="match status" value="1"/>
</dbReference>
<proteinExistence type="predicted"/>
<dbReference type="Proteomes" id="UP000502706">
    <property type="component" value="Chromosome"/>
</dbReference>
<sequence>MRDEPKAPEPVAVEQRVDAPAENVSSYIGDFRNAKEWMVGVEGIEKLSEDSYRLMLESPVGRLTPEARVLEHGNGLIRWSYLTTIEGGGEVTVLPEDGGASCLVTYTGDFRLKNKALMRAARFVGIERFARRNAERSLTRLKQLMEARRYG</sequence>
<dbReference type="EMBL" id="CP045121">
    <property type="protein sequence ID" value="QIN79333.1"/>
    <property type="molecule type" value="Genomic_DNA"/>
</dbReference>
<protein>
    <recommendedName>
        <fullName evidence="3">Polyketide cyclase / dehydrase and lipid transport</fullName>
    </recommendedName>
</protein>
<accession>A0A6G8PYP4</accession>
<dbReference type="SUPFAM" id="SSF55961">
    <property type="entry name" value="Bet v1-like"/>
    <property type="match status" value="1"/>
</dbReference>
<keyword evidence="2" id="KW-1185">Reference proteome</keyword>
<name>A0A6G8PYP4_9ACTN</name>
<evidence type="ECO:0000313" key="1">
    <source>
        <dbReference type="EMBL" id="QIN79333.1"/>
    </source>
</evidence>
<organism evidence="1 2">
    <name type="scientific">Rubrobacter marinus</name>
    <dbReference type="NCBI Taxonomy" id="2653852"/>
    <lineage>
        <taxon>Bacteria</taxon>
        <taxon>Bacillati</taxon>
        <taxon>Actinomycetota</taxon>
        <taxon>Rubrobacteria</taxon>
        <taxon>Rubrobacterales</taxon>
        <taxon>Rubrobacteraceae</taxon>
        <taxon>Rubrobacter</taxon>
    </lineage>
</organism>